<dbReference type="Proteomes" id="UP000256328">
    <property type="component" value="Unassembled WGS sequence"/>
</dbReference>
<dbReference type="Pfam" id="PF04479">
    <property type="entry name" value="RTA1"/>
    <property type="match status" value="1"/>
</dbReference>
<comment type="caution">
    <text evidence="6">The sequence shown here is derived from an EMBL/GenBank/DDBJ whole genome shotgun (WGS) entry which is preliminary data.</text>
</comment>
<feature type="transmembrane region" description="Helical" evidence="5">
    <location>
        <begin position="48"/>
        <end position="66"/>
    </location>
</feature>
<reference evidence="6 7" key="1">
    <citation type="journal article" date="2018" name="IMA Fungus">
        <title>IMA Genome-F 9: Draft genome sequence of Annulohypoxylon stygium, Aspergillus mulundensis, Berkeleyomyces basicola (syn. Thielaviopsis basicola), Ceratocystis smalleyi, two Cercospora beticola strains, Coleophoma cylindrospora, Fusarium fracticaudum, Phialophora cf. hyalina, and Morchella septimelata.</title>
        <authorList>
            <person name="Wingfield B.D."/>
            <person name="Bills G.F."/>
            <person name="Dong Y."/>
            <person name="Huang W."/>
            <person name="Nel W.J."/>
            <person name="Swalarsk-Parry B.S."/>
            <person name="Vaghefi N."/>
            <person name="Wilken P.M."/>
            <person name="An Z."/>
            <person name="de Beer Z.W."/>
            <person name="De Vos L."/>
            <person name="Chen L."/>
            <person name="Duong T.A."/>
            <person name="Gao Y."/>
            <person name="Hammerbacher A."/>
            <person name="Kikkert J.R."/>
            <person name="Li Y."/>
            <person name="Li H."/>
            <person name="Li K."/>
            <person name="Li Q."/>
            <person name="Liu X."/>
            <person name="Ma X."/>
            <person name="Naidoo K."/>
            <person name="Pethybridge S.J."/>
            <person name="Sun J."/>
            <person name="Steenkamp E.T."/>
            <person name="van der Nest M.A."/>
            <person name="van Wyk S."/>
            <person name="Wingfield M.J."/>
            <person name="Xiong C."/>
            <person name="Yue Q."/>
            <person name="Zhang X."/>
        </authorList>
    </citation>
    <scope>NUCLEOTIDE SEQUENCE [LARGE SCALE GENOMIC DNA]</scope>
    <source>
        <strain evidence="6 7">BP5796</strain>
    </source>
</reference>
<dbReference type="GO" id="GO:0000324">
    <property type="term" value="C:fungal-type vacuole"/>
    <property type="evidence" value="ECO:0007669"/>
    <property type="project" value="TreeGrafter"/>
</dbReference>
<evidence type="ECO:0000256" key="2">
    <source>
        <dbReference type="ARBA" id="ARBA00022692"/>
    </source>
</evidence>
<keyword evidence="3 5" id="KW-1133">Transmembrane helix</keyword>
<evidence type="ECO:0000313" key="7">
    <source>
        <dbReference type="Proteomes" id="UP000256328"/>
    </source>
</evidence>
<evidence type="ECO:0008006" key="8">
    <source>
        <dbReference type="Google" id="ProtNLM"/>
    </source>
</evidence>
<organism evidence="6 7">
    <name type="scientific">Coleophoma crateriformis</name>
    <dbReference type="NCBI Taxonomy" id="565419"/>
    <lineage>
        <taxon>Eukaryota</taxon>
        <taxon>Fungi</taxon>
        <taxon>Dikarya</taxon>
        <taxon>Ascomycota</taxon>
        <taxon>Pezizomycotina</taxon>
        <taxon>Leotiomycetes</taxon>
        <taxon>Helotiales</taxon>
        <taxon>Dermateaceae</taxon>
        <taxon>Coleophoma</taxon>
    </lineage>
</organism>
<evidence type="ECO:0000313" key="6">
    <source>
        <dbReference type="EMBL" id="RDW76039.1"/>
    </source>
</evidence>
<dbReference type="GO" id="GO:0005886">
    <property type="term" value="C:plasma membrane"/>
    <property type="evidence" value="ECO:0007669"/>
    <property type="project" value="TreeGrafter"/>
</dbReference>
<dbReference type="EMBL" id="PDLN01000009">
    <property type="protein sequence ID" value="RDW76039.1"/>
    <property type="molecule type" value="Genomic_DNA"/>
</dbReference>
<dbReference type="OrthoDB" id="4521223at2759"/>
<sequence length="239" mass="25731">MSNLTYVTPNGEGFGNATLLLDPTLCTLQTCDLSMASFLYIPNLGGNAFYAAIFGAFFCAQLALGIKGRVWGYMGAMLAGLVLEVIGYVGRIMLNSSPFSNNNFLIYLVTLTIAPAFFTAAIYLCLARIVTVYGTHLSRFAPRTYTLVFCGCDFISLLLQAVGGAIASTANTSSSSLAGKNIMLAGLIFQVASLGLFGLCCAEFAWRVRSSKQGRNELYTDLTRSTLFKCFLCGKSHRP</sequence>
<dbReference type="PANTHER" id="PTHR31465">
    <property type="entry name" value="PROTEIN RTA1-RELATED"/>
    <property type="match status" value="1"/>
</dbReference>
<keyword evidence="2 5" id="KW-0812">Transmembrane</keyword>
<dbReference type="AlphaFoldDB" id="A0A3D8RPR3"/>
<keyword evidence="4 5" id="KW-0472">Membrane</keyword>
<protein>
    <recommendedName>
        <fullName evidence="8">RTA1-domain-containing protein</fullName>
    </recommendedName>
</protein>
<proteinExistence type="predicted"/>
<accession>A0A3D8RPR3</accession>
<feature type="transmembrane region" description="Helical" evidence="5">
    <location>
        <begin position="182"/>
        <end position="206"/>
    </location>
</feature>
<feature type="transmembrane region" description="Helical" evidence="5">
    <location>
        <begin position="104"/>
        <end position="126"/>
    </location>
</feature>
<evidence type="ECO:0000256" key="4">
    <source>
        <dbReference type="ARBA" id="ARBA00023136"/>
    </source>
</evidence>
<evidence type="ECO:0000256" key="1">
    <source>
        <dbReference type="ARBA" id="ARBA00004141"/>
    </source>
</evidence>
<feature type="transmembrane region" description="Helical" evidence="5">
    <location>
        <begin position="147"/>
        <end position="170"/>
    </location>
</feature>
<evidence type="ECO:0000256" key="5">
    <source>
        <dbReference type="SAM" id="Phobius"/>
    </source>
</evidence>
<comment type="subcellular location">
    <subcellularLocation>
        <location evidence="1">Membrane</location>
        <topology evidence="1">Multi-pass membrane protein</topology>
    </subcellularLocation>
</comment>
<gene>
    <name evidence="6" type="ORF">BP5796_06860</name>
</gene>
<feature type="transmembrane region" description="Helical" evidence="5">
    <location>
        <begin position="73"/>
        <end position="92"/>
    </location>
</feature>
<evidence type="ECO:0000256" key="3">
    <source>
        <dbReference type="ARBA" id="ARBA00022989"/>
    </source>
</evidence>
<keyword evidence="7" id="KW-1185">Reference proteome</keyword>
<dbReference type="InterPro" id="IPR007568">
    <property type="entry name" value="RTA1"/>
</dbReference>
<name>A0A3D8RPR3_9HELO</name>
<dbReference type="PANTHER" id="PTHR31465:SF9">
    <property type="entry name" value="SPHINGOID LONG-CHAIN BASE TRANSPORTER RSB1"/>
    <property type="match status" value="1"/>
</dbReference>